<evidence type="ECO:0000256" key="1">
    <source>
        <dbReference type="SAM" id="MobiDB-lite"/>
    </source>
</evidence>
<dbReference type="EMBL" id="CP006842">
    <property type="protein sequence ID" value="AHW64984.1"/>
    <property type="molecule type" value="Genomic_DNA"/>
</dbReference>
<accession>X5DUL1</accession>
<dbReference type="InterPro" id="IPR014529">
    <property type="entry name" value="UCP026631"/>
</dbReference>
<dbReference type="Pfam" id="PF03703">
    <property type="entry name" value="bPH_2"/>
    <property type="match status" value="2"/>
</dbReference>
<evidence type="ECO:0000256" key="2">
    <source>
        <dbReference type="SAM" id="Phobius"/>
    </source>
</evidence>
<feature type="transmembrane region" description="Helical" evidence="2">
    <location>
        <begin position="413"/>
        <end position="434"/>
    </location>
</feature>
<dbReference type="PIRSF" id="PIRSF026631">
    <property type="entry name" value="UCP026631"/>
    <property type="match status" value="1"/>
</dbReference>
<feature type="domain" description="YdbS-like PH" evidence="3">
    <location>
        <begin position="443"/>
        <end position="508"/>
    </location>
</feature>
<dbReference type="OrthoDB" id="3190163at2"/>
<protein>
    <submittedName>
        <fullName evidence="4">Membrane-flanked domain-containing protein</fullName>
    </submittedName>
</protein>
<name>X5DUL1_9CORY</name>
<keyword evidence="5" id="KW-1185">Reference proteome</keyword>
<feature type="domain" description="YdbS-like PH" evidence="3">
    <location>
        <begin position="74"/>
        <end position="154"/>
    </location>
</feature>
<dbReference type="STRING" id="1404245.CGLY_12720"/>
<gene>
    <name evidence="4" type="ORF">CGLY_12720</name>
</gene>
<feature type="region of interest" description="Disordered" evidence="1">
    <location>
        <begin position="160"/>
        <end position="186"/>
    </location>
</feature>
<proteinExistence type="predicted"/>
<dbReference type="eggNOG" id="COG3428">
    <property type="taxonomic scope" value="Bacteria"/>
</dbReference>
<keyword evidence="2" id="KW-1133">Transmembrane helix</keyword>
<dbReference type="InterPro" id="IPR005182">
    <property type="entry name" value="YdbS-like_PH"/>
</dbReference>
<feature type="transmembrane region" description="Helical" evidence="2">
    <location>
        <begin position="200"/>
        <end position="224"/>
    </location>
</feature>
<dbReference type="RefSeq" id="WP_038550000.1">
    <property type="nucleotide sequence ID" value="NZ_CP006842.1"/>
</dbReference>
<feature type="transmembrane region" description="Helical" evidence="2">
    <location>
        <begin position="27"/>
        <end position="47"/>
    </location>
</feature>
<feature type="transmembrane region" description="Helical" evidence="2">
    <location>
        <begin position="244"/>
        <end position="270"/>
    </location>
</feature>
<organism evidence="4 5">
    <name type="scientific">Corynebacterium glyciniphilum AJ 3170</name>
    <dbReference type="NCBI Taxonomy" id="1404245"/>
    <lineage>
        <taxon>Bacteria</taxon>
        <taxon>Bacillati</taxon>
        <taxon>Actinomycetota</taxon>
        <taxon>Actinomycetes</taxon>
        <taxon>Mycobacteriales</taxon>
        <taxon>Corynebacteriaceae</taxon>
        <taxon>Corynebacterium</taxon>
    </lineage>
</organism>
<evidence type="ECO:0000259" key="3">
    <source>
        <dbReference type="Pfam" id="PF03703"/>
    </source>
</evidence>
<dbReference type="PANTHER" id="PTHR34473">
    <property type="entry name" value="UPF0699 TRANSMEMBRANE PROTEIN YDBS"/>
    <property type="match status" value="1"/>
</dbReference>
<keyword evidence="2" id="KW-0472">Membrane</keyword>
<dbReference type="Proteomes" id="UP000023703">
    <property type="component" value="Chromosome"/>
</dbReference>
<evidence type="ECO:0000313" key="4">
    <source>
        <dbReference type="EMBL" id="AHW64984.1"/>
    </source>
</evidence>
<evidence type="ECO:0000313" key="5">
    <source>
        <dbReference type="Proteomes" id="UP000023703"/>
    </source>
</evidence>
<dbReference type="HOGENOM" id="CLU_024617_1_0_11"/>
<dbReference type="PANTHER" id="PTHR34473:SF2">
    <property type="entry name" value="UPF0699 TRANSMEMBRANE PROTEIN YDBT"/>
    <property type="match status" value="1"/>
</dbReference>
<feature type="transmembrane region" description="Helical" evidence="2">
    <location>
        <begin position="385"/>
        <end position="407"/>
    </location>
</feature>
<dbReference type="KEGG" id="cgy:CGLY_12720"/>
<dbReference type="AlphaFoldDB" id="X5DUL1"/>
<sequence>MTTTPSTTPSATSAWSRLSSRVIWVDLARTLLSLIPGVIALALSQGAASSGAVWPLVAIAGFGVLGASGDALRWLFTHYRISDSQVELRTGVILKQHRSLRRERIRSVDIEAKLHHRLSGLRMVKIGAGQQSAAGEAAFTLDALSREDAVKLQSSLLAISNGGPPTSPDGNPESRPTPETDPKTPAIPHRVFATFRPGWVVYNMFNVWAYVMALGLIGGTWGILSMTGVDLFGIVSRSYNWESLGWVGGTLVVLVGMTLLGWLGLTLNFFTEYWKFELARVPGKDGTQLRTRQGMFTTREVNRDEKRIRGVQIAEPLFWRWLRVTDTHVITTGLDVWSLSDPAAILPRVHRNVARRTAAHVLGEEPALFDAAVRPHPAVAWGRRMWWATLPALALLGALGVAVYTGVIPLWSLWAALIPWGIGLVGATVAYRALGHTDIGPYLLIRSGLFTRSTVVLRRDAISTIAVRESLLQKWLGLRTVTVATAAGYGGYVIPDVSATAATELAERCAPGLLEQFTTDIRTSHP</sequence>
<reference evidence="4 5" key="1">
    <citation type="journal article" date="2015" name="Int. J. Syst. Evol. Microbiol.">
        <title>Revisiting Corynebacterium glyciniphilum (ex Kubota et al., 1972) sp. nov., nom. rev., isolated from putrefied banana.</title>
        <authorList>
            <person name="Al-Dilaimi A."/>
            <person name="Bednarz H."/>
            <person name="Lomker A."/>
            <person name="Niehaus K."/>
            <person name="Kalinowski J."/>
            <person name="Ruckert C."/>
        </authorList>
    </citation>
    <scope>NUCLEOTIDE SEQUENCE [LARGE SCALE GENOMIC DNA]</scope>
    <source>
        <strain evidence="4">AJ 3170</strain>
    </source>
</reference>
<feature type="transmembrane region" description="Helical" evidence="2">
    <location>
        <begin position="53"/>
        <end position="76"/>
    </location>
</feature>
<keyword evidence="2" id="KW-0812">Transmembrane</keyword>